<feature type="compositionally biased region" description="Low complexity" evidence="1">
    <location>
        <begin position="397"/>
        <end position="414"/>
    </location>
</feature>
<feature type="compositionally biased region" description="Polar residues" evidence="1">
    <location>
        <begin position="377"/>
        <end position="388"/>
    </location>
</feature>
<organism evidence="3">
    <name type="scientific">Naegleria gruberi</name>
    <name type="common">Amoeba</name>
    <dbReference type="NCBI Taxonomy" id="5762"/>
    <lineage>
        <taxon>Eukaryota</taxon>
        <taxon>Discoba</taxon>
        <taxon>Heterolobosea</taxon>
        <taxon>Tetramitia</taxon>
        <taxon>Eutetramitia</taxon>
        <taxon>Vahlkampfiidae</taxon>
        <taxon>Naegleria</taxon>
    </lineage>
</organism>
<feature type="compositionally biased region" description="Basic and acidic residues" evidence="1">
    <location>
        <begin position="324"/>
        <end position="339"/>
    </location>
</feature>
<feature type="compositionally biased region" description="Low complexity" evidence="1">
    <location>
        <begin position="438"/>
        <end position="450"/>
    </location>
</feature>
<feature type="compositionally biased region" description="Acidic residues" evidence="1">
    <location>
        <begin position="175"/>
        <end position="204"/>
    </location>
</feature>
<dbReference type="InParanoid" id="D2V6L8"/>
<dbReference type="AlphaFoldDB" id="D2V6L8"/>
<dbReference type="VEuPathDB" id="AmoebaDB:NAEGRDRAFT_78802"/>
<feature type="compositionally biased region" description="Low complexity" evidence="1">
    <location>
        <begin position="22"/>
        <end position="40"/>
    </location>
</feature>
<sequence length="631" mass="67989">MSEAAILNAQPVRTLVKEEEMPNVTTSSTSSSPTNNNLPSINKQESDQSDATEALSSFNKTLLDQEAHDGLLGLAQLNHQDHISDSDEDENESVSKVSALYSLLQDDSDDGEHVSSLPPSATVGTNTPSLANTHLAKRASRMLAAQQESSAVSNSKGSSTPTPRKRKTSRRSAMEDDEIADAGAMEGDDDEYIADAGEEDDEEMALAGVKKRSSTRRERSPGLGASAASSSSNRMDTNEDEVISEEDLIHCVVCRRSNLQVNFKKNYTINTNNYKTYCDTFPQQSEQIPKPRDGESLSVCSTCYNKQWRFARGQYDPNKNRVVNKREGLKHPPKLKDSPRLGSEGGETPTLGSSTPNLGESPAVEGKKRKVTKRRASTSTTEDALNNSTTTIKDESGSTTTTTTTNGDEATTVETPKKKAKRAIKAKKVPIPPPPSTLPTSEATTAAGPSTSGIAASAVAANMGASSVPISTLLPGTVTLANGASTTAIPSPSPSKRGRKSKNPPANIGVVSGAPATSYKKEESLSPPPPPVISNTALLISYMKRINGVLEEIYTTKIVTQTCPDTIEQLRDLVMERLTQKKGDLFTFDRACCNSIDRFNNSIRVEVDEFFFKDVKLNNNDSLCIYVNDKQ</sequence>
<dbReference type="Proteomes" id="UP000006671">
    <property type="component" value="Unassembled WGS sequence"/>
</dbReference>
<feature type="compositionally biased region" description="Basic residues" evidence="1">
    <location>
        <begin position="418"/>
        <end position="428"/>
    </location>
</feature>
<feature type="region of interest" description="Disordered" evidence="1">
    <location>
        <begin position="315"/>
        <end position="450"/>
    </location>
</feature>
<dbReference type="EMBL" id="GG738854">
    <property type="protein sequence ID" value="EFC47464.1"/>
    <property type="molecule type" value="Genomic_DNA"/>
</dbReference>
<feature type="compositionally biased region" description="Polar residues" evidence="1">
    <location>
        <begin position="117"/>
        <end position="132"/>
    </location>
</feature>
<feature type="compositionally biased region" description="Basic residues" evidence="1">
    <location>
        <begin position="367"/>
        <end position="376"/>
    </location>
</feature>
<proteinExistence type="predicted"/>
<dbReference type="RefSeq" id="XP_002680208.1">
    <property type="nucleotide sequence ID" value="XM_002680162.1"/>
</dbReference>
<evidence type="ECO:0000313" key="2">
    <source>
        <dbReference type="EMBL" id="EFC47464.1"/>
    </source>
</evidence>
<feature type="compositionally biased region" description="Polar residues" evidence="1">
    <location>
        <begin position="146"/>
        <end position="157"/>
    </location>
</feature>
<feature type="compositionally biased region" description="Polar residues" evidence="1">
    <location>
        <begin position="49"/>
        <end position="61"/>
    </location>
</feature>
<reference evidence="2 3" key="1">
    <citation type="journal article" date="2010" name="Cell">
        <title>The genome of Naegleria gruberi illuminates early eukaryotic versatility.</title>
        <authorList>
            <person name="Fritz-Laylin L.K."/>
            <person name="Prochnik S.E."/>
            <person name="Ginger M.L."/>
            <person name="Dacks J.B."/>
            <person name="Carpenter M.L."/>
            <person name="Field M.C."/>
            <person name="Kuo A."/>
            <person name="Paredez A."/>
            <person name="Chapman J."/>
            <person name="Pham J."/>
            <person name="Shu S."/>
            <person name="Neupane R."/>
            <person name="Cipriano M."/>
            <person name="Mancuso J."/>
            <person name="Tu H."/>
            <person name="Salamov A."/>
            <person name="Lindquist E."/>
            <person name="Shapiro H."/>
            <person name="Lucas S."/>
            <person name="Grigoriev I.V."/>
            <person name="Cande W.Z."/>
            <person name="Fulton C."/>
            <person name="Rokhsar D.S."/>
            <person name="Dawson S.C."/>
        </authorList>
    </citation>
    <scope>NUCLEOTIDE SEQUENCE [LARGE SCALE GENOMIC DNA]</scope>
    <source>
        <strain evidence="2 3">NEG-M</strain>
    </source>
</reference>
<gene>
    <name evidence="2" type="ORF">NAEGRDRAFT_78802</name>
</gene>
<evidence type="ECO:0000313" key="3">
    <source>
        <dbReference type="Proteomes" id="UP000006671"/>
    </source>
</evidence>
<name>D2V6L8_NAEGR</name>
<dbReference type="GeneID" id="8849094"/>
<feature type="region of interest" description="Disordered" evidence="1">
    <location>
        <begin position="79"/>
        <end position="240"/>
    </location>
</feature>
<dbReference type="OrthoDB" id="10431658at2759"/>
<evidence type="ECO:0000256" key="1">
    <source>
        <dbReference type="SAM" id="MobiDB-lite"/>
    </source>
</evidence>
<keyword evidence="3" id="KW-1185">Reference proteome</keyword>
<dbReference type="OMA" id="KQWRFAR"/>
<dbReference type="KEGG" id="ngr:NAEGRDRAFT_78802"/>
<accession>D2V6L8</accession>
<feature type="region of interest" description="Disordered" evidence="1">
    <location>
        <begin position="1"/>
        <end position="61"/>
    </location>
</feature>
<protein>
    <submittedName>
        <fullName evidence="2">Uncharacterized protein</fullName>
    </submittedName>
</protein>
<feature type="region of interest" description="Disordered" evidence="1">
    <location>
        <begin position="485"/>
        <end position="513"/>
    </location>
</feature>